<comment type="caution">
    <text evidence="2">The sequence shown here is derived from an EMBL/GenBank/DDBJ whole genome shotgun (WGS) entry which is preliminary data.</text>
</comment>
<dbReference type="AlphaFoldDB" id="A0A2N6VIG9"/>
<feature type="non-terminal residue" evidence="2">
    <location>
        <position position="110"/>
    </location>
</feature>
<protein>
    <submittedName>
        <fullName evidence="2">Uncharacterized protein</fullName>
    </submittedName>
</protein>
<evidence type="ECO:0000313" key="2">
    <source>
        <dbReference type="EMBL" id="PMC98924.1"/>
    </source>
</evidence>
<evidence type="ECO:0000313" key="3">
    <source>
        <dbReference type="Proteomes" id="UP000235598"/>
    </source>
</evidence>
<accession>A0A2N6VIG9</accession>
<feature type="region of interest" description="Disordered" evidence="1">
    <location>
        <begin position="1"/>
        <end position="35"/>
    </location>
</feature>
<feature type="non-terminal residue" evidence="2">
    <location>
        <position position="1"/>
    </location>
</feature>
<organism evidence="2 3">
    <name type="scientific">Brevibacterium paucivorans</name>
    <dbReference type="NCBI Taxonomy" id="170994"/>
    <lineage>
        <taxon>Bacteria</taxon>
        <taxon>Bacillati</taxon>
        <taxon>Actinomycetota</taxon>
        <taxon>Actinomycetes</taxon>
        <taxon>Micrococcales</taxon>
        <taxon>Brevibacteriaceae</taxon>
        <taxon>Brevibacterium</taxon>
    </lineage>
</organism>
<gene>
    <name evidence="2" type="ORF">CJ199_15705</name>
</gene>
<dbReference type="EMBL" id="PNHK01000686">
    <property type="protein sequence ID" value="PMC98924.1"/>
    <property type="molecule type" value="Genomic_DNA"/>
</dbReference>
<dbReference type="Proteomes" id="UP000235598">
    <property type="component" value="Unassembled WGS sequence"/>
</dbReference>
<reference evidence="2 3" key="1">
    <citation type="submission" date="2017-09" db="EMBL/GenBank/DDBJ databases">
        <title>Bacterial strain isolated from the female urinary microbiota.</title>
        <authorList>
            <person name="Thomas-White K."/>
            <person name="Kumar N."/>
            <person name="Forster S."/>
            <person name="Putonti C."/>
            <person name="Lawley T."/>
            <person name="Wolfe A.J."/>
        </authorList>
    </citation>
    <scope>NUCLEOTIDE SEQUENCE [LARGE SCALE GENOMIC DNA]</scope>
    <source>
        <strain evidence="2 3">UMB1301</strain>
    </source>
</reference>
<sequence>QVKNCSGDQPTPPPEGRTFKATGHGFSLQGDPVNPGKPNVFTAKVGEDAKLNYLTVRIKTDATFLDPTSLNYAGNANGFEESKKATNAFIDALAGTPAELGIYNFASTAP</sequence>
<evidence type="ECO:0000256" key="1">
    <source>
        <dbReference type="SAM" id="MobiDB-lite"/>
    </source>
</evidence>
<name>A0A2N6VIG9_9MICO</name>
<proteinExistence type="predicted"/>